<evidence type="ECO:0000313" key="3">
    <source>
        <dbReference type="Proteomes" id="UP000198282"/>
    </source>
</evidence>
<dbReference type="InterPro" id="IPR032710">
    <property type="entry name" value="NTF2-like_dom_sf"/>
</dbReference>
<dbReference type="AlphaFoldDB" id="A0A239E496"/>
<sequence length="158" mass="18368">MNDENAALIKRFYDAFGRRDADTMERCYHPEVTFGDPVFQDLEGRDKVMGMWRMLLGRSADITVTARDITAQEHEGTAHWTAHYTFSGTGRAVVNEVDALFRFEDGLIVRHHDEFDFRRWSKMAMGKPVGFFFGWTPMFRASVRGRATQSLQEFMKTR</sequence>
<dbReference type="Pfam" id="PF12680">
    <property type="entry name" value="SnoaL_2"/>
    <property type="match status" value="1"/>
</dbReference>
<dbReference type="Proteomes" id="UP000198282">
    <property type="component" value="Unassembled WGS sequence"/>
</dbReference>
<feature type="domain" description="SnoaL-like" evidence="1">
    <location>
        <begin position="9"/>
        <end position="111"/>
    </location>
</feature>
<organism evidence="2 3">
    <name type="scientific">Streptosporangium subroseum</name>
    <dbReference type="NCBI Taxonomy" id="106412"/>
    <lineage>
        <taxon>Bacteria</taxon>
        <taxon>Bacillati</taxon>
        <taxon>Actinomycetota</taxon>
        <taxon>Actinomycetes</taxon>
        <taxon>Streptosporangiales</taxon>
        <taxon>Streptosporangiaceae</taxon>
        <taxon>Streptosporangium</taxon>
    </lineage>
</organism>
<keyword evidence="3" id="KW-1185">Reference proteome</keyword>
<dbReference type="Gene3D" id="3.10.450.50">
    <property type="match status" value="1"/>
</dbReference>
<name>A0A239E496_9ACTN</name>
<dbReference type="EMBL" id="FZOD01000008">
    <property type="protein sequence ID" value="SNS38782.1"/>
    <property type="molecule type" value="Genomic_DNA"/>
</dbReference>
<reference evidence="2 3" key="1">
    <citation type="submission" date="2017-06" db="EMBL/GenBank/DDBJ databases">
        <authorList>
            <person name="Kim H.J."/>
            <person name="Triplett B.A."/>
        </authorList>
    </citation>
    <scope>NUCLEOTIDE SEQUENCE [LARGE SCALE GENOMIC DNA]</scope>
    <source>
        <strain evidence="2 3">CGMCC 4.2132</strain>
    </source>
</reference>
<evidence type="ECO:0000313" key="2">
    <source>
        <dbReference type="EMBL" id="SNS38782.1"/>
    </source>
</evidence>
<dbReference type="InterPro" id="IPR037401">
    <property type="entry name" value="SnoaL-like"/>
</dbReference>
<accession>A0A239E496</accession>
<protein>
    <submittedName>
        <fullName evidence="2">Ketosteroid isomerase-related protein</fullName>
    </submittedName>
</protein>
<dbReference type="OrthoDB" id="391735at2"/>
<dbReference type="RefSeq" id="WP_089207178.1">
    <property type="nucleotide sequence ID" value="NZ_FZOD01000008.1"/>
</dbReference>
<proteinExistence type="predicted"/>
<gene>
    <name evidence="2" type="ORF">SAMN05216276_1008187</name>
</gene>
<dbReference type="SUPFAM" id="SSF54427">
    <property type="entry name" value="NTF2-like"/>
    <property type="match status" value="1"/>
</dbReference>
<evidence type="ECO:0000259" key="1">
    <source>
        <dbReference type="Pfam" id="PF12680"/>
    </source>
</evidence>
<dbReference type="GO" id="GO:0016853">
    <property type="term" value="F:isomerase activity"/>
    <property type="evidence" value="ECO:0007669"/>
    <property type="project" value="UniProtKB-KW"/>
</dbReference>
<keyword evidence="2" id="KW-0413">Isomerase</keyword>